<keyword evidence="2" id="KW-1185">Reference proteome</keyword>
<dbReference type="OrthoDB" id="5425374at2759"/>
<dbReference type="GO" id="GO:0003676">
    <property type="term" value="F:nucleic acid binding"/>
    <property type="evidence" value="ECO:0007669"/>
    <property type="project" value="InterPro"/>
</dbReference>
<protein>
    <recommendedName>
        <fullName evidence="3">Integrase catalytic domain-containing protein</fullName>
    </recommendedName>
</protein>
<dbReference type="Proteomes" id="UP000266861">
    <property type="component" value="Unassembled WGS sequence"/>
</dbReference>
<proteinExistence type="predicted"/>
<dbReference type="InterPro" id="IPR012337">
    <property type="entry name" value="RNaseH-like_sf"/>
</dbReference>
<dbReference type="Gene3D" id="3.30.420.10">
    <property type="entry name" value="Ribonuclease H-like superfamily/Ribonuclease H"/>
    <property type="match status" value="1"/>
</dbReference>
<accession>A0A397IZ36</accession>
<dbReference type="InterPro" id="IPR036397">
    <property type="entry name" value="RNaseH_sf"/>
</dbReference>
<name>A0A397IZ36_9GLOM</name>
<dbReference type="EMBL" id="PQFF01000157">
    <property type="protein sequence ID" value="RHZ78143.1"/>
    <property type="molecule type" value="Genomic_DNA"/>
</dbReference>
<gene>
    <name evidence="1" type="ORF">Glove_167g15</name>
</gene>
<dbReference type="SUPFAM" id="SSF53098">
    <property type="entry name" value="Ribonuclease H-like"/>
    <property type="match status" value="1"/>
</dbReference>
<reference evidence="1 2" key="1">
    <citation type="submission" date="2018-08" db="EMBL/GenBank/DDBJ databases">
        <title>Genome and evolution of the arbuscular mycorrhizal fungus Diversispora epigaea (formerly Glomus versiforme) and its bacterial endosymbionts.</title>
        <authorList>
            <person name="Sun X."/>
            <person name="Fei Z."/>
            <person name="Harrison M."/>
        </authorList>
    </citation>
    <scope>NUCLEOTIDE SEQUENCE [LARGE SCALE GENOMIC DNA]</scope>
    <source>
        <strain evidence="1 2">IT104</strain>
    </source>
</reference>
<comment type="caution">
    <text evidence="1">The sequence shown here is derived from an EMBL/GenBank/DDBJ whole genome shotgun (WGS) entry which is preliminary data.</text>
</comment>
<evidence type="ECO:0008006" key="3">
    <source>
        <dbReference type="Google" id="ProtNLM"/>
    </source>
</evidence>
<sequence>MGKRYIVVATDYFTKHNCPREILTDRGVVFVNQIVTNLIKIMGTYQRLTSAYHSKSNGLTEQIPIFVHSTSVYEQAPTLPIELDIITWPVEKIDEKQFKEIIHKKTEKVIGIFEDNRIQIRDMVLEYRSDLQNVHSDKFRDKWSGLFFIHRVLGNSSYILRTNNGEVLNREARVIIDNTGAYLVTESTVIEIDQLVNNEITTQCDDMLMIYTVDIFTALEEQDRVIDYDLDELL</sequence>
<evidence type="ECO:0000313" key="1">
    <source>
        <dbReference type="EMBL" id="RHZ78143.1"/>
    </source>
</evidence>
<dbReference type="AlphaFoldDB" id="A0A397IZ36"/>
<evidence type="ECO:0000313" key="2">
    <source>
        <dbReference type="Proteomes" id="UP000266861"/>
    </source>
</evidence>
<organism evidence="1 2">
    <name type="scientific">Diversispora epigaea</name>
    <dbReference type="NCBI Taxonomy" id="1348612"/>
    <lineage>
        <taxon>Eukaryota</taxon>
        <taxon>Fungi</taxon>
        <taxon>Fungi incertae sedis</taxon>
        <taxon>Mucoromycota</taxon>
        <taxon>Glomeromycotina</taxon>
        <taxon>Glomeromycetes</taxon>
        <taxon>Diversisporales</taxon>
        <taxon>Diversisporaceae</taxon>
        <taxon>Diversispora</taxon>
    </lineage>
</organism>